<reference evidence="2 3" key="1">
    <citation type="submission" date="2015-04" db="EMBL/GenBank/DDBJ databases">
        <authorList>
            <person name="Syromyatnikov M.Y."/>
            <person name="Popov V.N."/>
        </authorList>
    </citation>
    <scope>NUCLEOTIDE SEQUENCE [LARGE SCALE GENOMIC DNA]</scope>
</reference>
<evidence type="ECO:0000313" key="3">
    <source>
        <dbReference type="Proteomes" id="UP000183832"/>
    </source>
</evidence>
<proteinExistence type="predicted"/>
<keyword evidence="1" id="KW-0472">Membrane</keyword>
<accession>A0A1J1J5L1</accession>
<gene>
    <name evidence="2" type="ORF">CLUMA_CG020222</name>
</gene>
<evidence type="ECO:0000313" key="2">
    <source>
        <dbReference type="EMBL" id="CRL07242.1"/>
    </source>
</evidence>
<protein>
    <submittedName>
        <fullName evidence="2">CLUMA_CG020222, isoform A</fullName>
    </submittedName>
</protein>
<name>A0A1J1J5L1_9DIPT</name>
<keyword evidence="1" id="KW-1133">Transmembrane helix</keyword>
<dbReference type="EMBL" id="CVRI01000070">
    <property type="protein sequence ID" value="CRL07242.1"/>
    <property type="molecule type" value="Genomic_DNA"/>
</dbReference>
<evidence type="ECO:0000256" key="1">
    <source>
        <dbReference type="SAM" id="Phobius"/>
    </source>
</evidence>
<keyword evidence="3" id="KW-1185">Reference proteome</keyword>
<organism evidence="2 3">
    <name type="scientific">Clunio marinus</name>
    <dbReference type="NCBI Taxonomy" id="568069"/>
    <lineage>
        <taxon>Eukaryota</taxon>
        <taxon>Metazoa</taxon>
        <taxon>Ecdysozoa</taxon>
        <taxon>Arthropoda</taxon>
        <taxon>Hexapoda</taxon>
        <taxon>Insecta</taxon>
        <taxon>Pterygota</taxon>
        <taxon>Neoptera</taxon>
        <taxon>Endopterygota</taxon>
        <taxon>Diptera</taxon>
        <taxon>Nematocera</taxon>
        <taxon>Chironomoidea</taxon>
        <taxon>Chironomidae</taxon>
        <taxon>Clunio</taxon>
    </lineage>
</organism>
<dbReference type="AlphaFoldDB" id="A0A1J1J5L1"/>
<keyword evidence="1" id="KW-0812">Transmembrane</keyword>
<feature type="transmembrane region" description="Helical" evidence="1">
    <location>
        <begin position="30"/>
        <end position="48"/>
    </location>
</feature>
<sequence>MNESNFILFHWIQFANISIKSFIQMVDETLWEFNFLLFYFFFLLFSLIRYKTLHELTSFHPCMLRAHVRLRALKSFRRFTARYNWYWT</sequence>
<dbReference type="Proteomes" id="UP000183832">
    <property type="component" value="Unassembled WGS sequence"/>
</dbReference>